<dbReference type="EMBL" id="JAMRDG010000002">
    <property type="protein sequence ID" value="KAJ3685637.1"/>
    <property type="molecule type" value="Genomic_DNA"/>
</dbReference>
<evidence type="ECO:0000259" key="7">
    <source>
        <dbReference type="PROSITE" id="PS51294"/>
    </source>
</evidence>
<dbReference type="SUPFAM" id="SSF46689">
    <property type="entry name" value="Homeodomain-like"/>
    <property type="match status" value="1"/>
</dbReference>
<evidence type="ECO:0000313" key="8">
    <source>
        <dbReference type="EMBL" id="KAJ3685637.1"/>
    </source>
</evidence>
<keyword evidence="2" id="KW-0805">Transcription regulation</keyword>
<name>A0AAD5WBQ4_9POAL</name>
<dbReference type="PROSITE" id="PS51294">
    <property type="entry name" value="HTH_MYB"/>
    <property type="match status" value="1"/>
</dbReference>
<feature type="compositionally biased region" description="Polar residues" evidence="6">
    <location>
        <begin position="80"/>
        <end position="98"/>
    </location>
</feature>
<dbReference type="GO" id="GO:0003677">
    <property type="term" value="F:DNA binding"/>
    <property type="evidence" value="ECO:0007669"/>
    <property type="project" value="UniProtKB-KW"/>
</dbReference>
<dbReference type="AlphaFoldDB" id="A0AAD5WBQ4"/>
<evidence type="ECO:0000256" key="4">
    <source>
        <dbReference type="ARBA" id="ARBA00023163"/>
    </source>
</evidence>
<feature type="region of interest" description="Disordered" evidence="6">
    <location>
        <begin position="41"/>
        <end position="141"/>
    </location>
</feature>
<feature type="compositionally biased region" description="Low complexity" evidence="6">
    <location>
        <begin position="115"/>
        <end position="128"/>
    </location>
</feature>
<dbReference type="InterPro" id="IPR006447">
    <property type="entry name" value="Myb_dom_plants"/>
</dbReference>
<proteinExistence type="predicted"/>
<evidence type="ECO:0000256" key="1">
    <source>
        <dbReference type="ARBA" id="ARBA00004123"/>
    </source>
</evidence>
<accession>A0AAD5WBQ4</accession>
<dbReference type="Pfam" id="PF00249">
    <property type="entry name" value="Myb_DNA-binding"/>
    <property type="match status" value="1"/>
</dbReference>
<keyword evidence="4" id="KW-0804">Transcription</keyword>
<evidence type="ECO:0000256" key="2">
    <source>
        <dbReference type="ARBA" id="ARBA00023015"/>
    </source>
</evidence>
<dbReference type="GO" id="GO:0005634">
    <property type="term" value="C:nucleus"/>
    <property type="evidence" value="ECO:0007669"/>
    <property type="project" value="UniProtKB-SubCell"/>
</dbReference>
<keyword evidence="3" id="KW-0238">DNA-binding</keyword>
<comment type="caution">
    <text evidence="8">The sequence shown here is derived from an EMBL/GenBank/DDBJ whole genome shotgun (WGS) entry which is preliminary data.</text>
</comment>
<dbReference type="InterPro" id="IPR009057">
    <property type="entry name" value="Homeodomain-like_sf"/>
</dbReference>
<dbReference type="InterPro" id="IPR017930">
    <property type="entry name" value="Myb_dom"/>
</dbReference>
<dbReference type="PANTHER" id="PTHR31442:SF21">
    <property type="entry name" value="TRANSCRIPTION FACTOR BOA-RELATED"/>
    <property type="match status" value="1"/>
</dbReference>
<evidence type="ECO:0000256" key="3">
    <source>
        <dbReference type="ARBA" id="ARBA00023125"/>
    </source>
</evidence>
<organism evidence="8 9">
    <name type="scientific">Rhynchospora tenuis</name>
    <dbReference type="NCBI Taxonomy" id="198213"/>
    <lineage>
        <taxon>Eukaryota</taxon>
        <taxon>Viridiplantae</taxon>
        <taxon>Streptophyta</taxon>
        <taxon>Embryophyta</taxon>
        <taxon>Tracheophyta</taxon>
        <taxon>Spermatophyta</taxon>
        <taxon>Magnoliopsida</taxon>
        <taxon>Liliopsida</taxon>
        <taxon>Poales</taxon>
        <taxon>Cyperaceae</taxon>
        <taxon>Cyperoideae</taxon>
        <taxon>Rhynchosporeae</taxon>
        <taxon>Rhynchospora</taxon>
    </lineage>
</organism>
<dbReference type="FunFam" id="1.10.10.60:FF:000007">
    <property type="entry name" value="Two-component response regulator"/>
    <property type="match status" value="1"/>
</dbReference>
<dbReference type="PANTHER" id="PTHR31442">
    <property type="entry name" value="HOMEODOMAIN-LIKE SUPERFAMILY PROTEIN-RELATED"/>
    <property type="match status" value="1"/>
</dbReference>
<evidence type="ECO:0000313" key="9">
    <source>
        <dbReference type="Proteomes" id="UP001210211"/>
    </source>
</evidence>
<reference evidence="8 9" key="1">
    <citation type="journal article" date="2022" name="Cell">
        <title>Repeat-based holocentromeres influence genome architecture and karyotype evolution.</title>
        <authorList>
            <person name="Hofstatter P.G."/>
            <person name="Thangavel G."/>
            <person name="Lux T."/>
            <person name="Neumann P."/>
            <person name="Vondrak T."/>
            <person name="Novak P."/>
            <person name="Zhang M."/>
            <person name="Costa L."/>
            <person name="Castellani M."/>
            <person name="Scott A."/>
            <person name="Toegelov H."/>
            <person name="Fuchs J."/>
            <person name="Mata-Sucre Y."/>
            <person name="Dias Y."/>
            <person name="Vanzela A.L.L."/>
            <person name="Huettel B."/>
            <person name="Almeida C.C.S."/>
            <person name="Simkova H."/>
            <person name="Souza G."/>
            <person name="Pedrosa-Harand A."/>
            <person name="Macas J."/>
            <person name="Mayer K.F.X."/>
            <person name="Houben A."/>
            <person name="Marques A."/>
        </authorList>
    </citation>
    <scope>NUCLEOTIDE SEQUENCE [LARGE SCALE GENOMIC DNA]</scope>
    <source>
        <strain evidence="8">RhyTen1mFocal</strain>
    </source>
</reference>
<dbReference type="NCBIfam" id="TIGR01557">
    <property type="entry name" value="myb_SHAQKYF"/>
    <property type="match status" value="1"/>
</dbReference>
<evidence type="ECO:0000256" key="5">
    <source>
        <dbReference type="ARBA" id="ARBA00023242"/>
    </source>
</evidence>
<sequence length="307" mass="33253">MGEVGDDTDYEGEFALIMANQSEDDYDEESGRVRDWVMGLPRSSELPPLNQSLVPPELASAFQIPPEPGHSAMEVDRASHQTFSSLRRNSQPVSNSNVKPFIPFNPSSHTPNHMASATADDADSTAGLDDPDQDQSARTLRRPRLVWTPQLHKRFVDVVSHLGLKNAVPKTIMQLMNVEGLTRENVASHLQKYRLYVKRMAGLSSEGPASPSDNSLFASTPVPQSFTRDSPQVPVPMSYAPVPGMYPVPVFGMGQHHHVNGHGHHGMGMGMGMGMMPITGGSHGSGGYGNGFGPSASYPHHVNHGDK</sequence>
<feature type="domain" description="HTH myb-type" evidence="7">
    <location>
        <begin position="147"/>
        <end position="198"/>
    </location>
</feature>
<keyword evidence="5" id="KW-0539">Nucleus</keyword>
<dbReference type="InterPro" id="IPR001005">
    <property type="entry name" value="SANT/Myb"/>
</dbReference>
<evidence type="ECO:0000256" key="6">
    <source>
        <dbReference type="SAM" id="MobiDB-lite"/>
    </source>
</evidence>
<protein>
    <recommendedName>
        <fullName evidence="7">HTH myb-type domain-containing protein</fullName>
    </recommendedName>
</protein>
<dbReference type="GO" id="GO:0003700">
    <property type="term" value="F:DNA-binding transcription factor activity"/>
    <property type="evidence" value="ECO:0007669"/>
    <property type="project" value="InterPro"/>
</dbReference>
<dbReference type="Gene3D" id="1.10.10.60">
    <property type="entry name" value="Homeodomain-like"/>
    <property type="match status" value="1"/>
</dbReference>
<gene>
    <name evidence="8" type="ORF">LUZ61_014801</name>
</gene>
<dbReference type="InterPro" id="IPR044841">
    <property type="entry name" value="LUX/BOA-like"/>
</dbReference>
<comment type="subcellular location">
    <subcellularLocation>
        <location evidence="1">Nucleus</location>
    </subcellularLocation>
</comment>
<keyword evidence="9" id="KW-1185">Reference proteome</keyword>
<dbReference type="Proteomes" id="UP001210211">
    <property type="component" value="Unassembled WGS sequence"/>
</dbReference>